<dbReference type="InterPro" id="IPR036610">
    <property type="entry name" value="PEBP-like_sf"/>
</dbReference>
<accession>A0A7D8UMK5</accession>
<dbReference type="OrthoDB" id="2506647at2759"/>
<dbReference type="Gene3D" id="3.90.280.10">
    <property type="entry name" value="PEBP-like"/>
    <property type="match status" value="1"/>
</dbReference>
<dbReference type="SUPFAM" id="SSF49777">
    <property type="entry name" value="PEBP-like"/>
    <property type="match status" value="1"/>
</dbReference>
<feature type="chain" id="PRO_5028912553" evidence="2">
    <location>
        <begin position="20"/>
        <end position="284"/>
    </location>
</feature>
<sequence length="284" mass="27673">MRSSTSITSTIALAGIVTAFTPVGFQPASTNNLTVAFGNTLATNGVNLPKAETQTAPTIGTSQPLFGSYTLMMVDPDIPPQIAGGATSELLHWLQPGLVSANTSTTIGGLKVYELINPTNVSAIATYISPSPPNKSPTTHRYTQLLLNTTGNGTALSTLSKAGATRSNFSAVDVVRNAGLNVLFGNYFNVSAATNTTGSGTGNGTSSGASSSGSGGKATGGASAVTTTRLTTVPGSTATAAAGAGSDGNSTGAAKSTAGVGAKGAGSGAILAGLGAMAAAVILL</sequence>
<protein>
    <submittedName>
        <fullName evidence="3">Protein FLOWERING LOCUS T</fullName>
    </submittedName>
</protein>
<dbReference type="InterPro" id="IPR008914">
    <property type="entry name" value="PEBP"/>
</dbReference>
<dbReference type="CDD" id="cd00866">
    <property type="entry name" value="PEBP_euk"/>
    <property type="match status" value="1"/>
</dbReference>
<reference evidence="3 4" key="1">
    <citation type="submission" date="2018-05" db="EMBL/GenBank/DDBJ databases">
        <title>Whole genome sequencing for identification of molecular markers to develop diagnostic detection tools for the regulated plant pathogen Lachnellula willkommii.</title>
        <authorList>
            <person name="Giroux E."/>
            <person name="Bilodeau G."/>
        </authorList>
    </citation>
    <scope>NUCLEOTIDE SEQUENCE [LARGE SCALE GENOMIC DNA]</scope>
    <source>
        <strain evidence="3 4">CBS 625.97</strain>
    </source>
</reference>
<gene>
    <name evidence="3" type="primary">FT</name>
    <name evidence="3" type="ORF">LCER1_G006925</name>
</gene>
<evidence type="ECO:0000256" key="1">
    <source>
        <dbReference type="SAM" id="MobiDB-lite"/>
    </source>
</evidence>
<evidence type="ECO:0000256" key="2">
    <source>
        <dbReference type="SAM" id="SignalP"/>
    </source>
</evidence>
<feature type="signal peptide" evidence="2">
    <location>
        <begin position="1"/>
        <end position="19"/>
    </location>
</feature>
<dbReference type="GO" id="GO:0046578">
    <property type="term" value="P:regulation of Ras protein signal transduction"/>
    <property type="evidence" value="ECO:0007669"/>
    <property type="project" value="TreeGrafter"/>
</dbReference>
<dbReference type="Pfam" id="PF01161">
    <property type="entry name" value="PBP"/>
    <property type="match status" value="1"/>
</dbReference>
<feature type="region of interest" description="Disordered" evidence="1">
    <location>
        <begin position="197"/>
        <end position="223"/>
    </location>
</feature>
<comment type="caution">
    <text evidence="3">The sequence shown here is derived from an EMBL/GenBank/DDBJ whole genome shotgun (WGS) entry which is preliminary data.</text>
</comment>
<dbReference type="GO" id="GO:0030414">
    <property type="term" value="F:peptidase inhibitor activity"/>
    <property type="evidence" value="ECO:0007669"/>
    <property type="project" value="TreeGrafter"/>
</dbReference>
<evidence type="ECO:0000313" key="4">
    <source>
        <dbReference type="Proteomes" id="UP000481288"/>
    </source>
</evidence>
<dbReference type="InterPro" id="IPR035810">
    <property type="entry name" value="PEBP_euk"/>
</dbReference>
<proteinExistence type="predicted"/>
<keyword evidence="2" id="KW-0732">Signal</keyword>
<dbReference type="GO" id="GO:0030162">
    <property type="term" value="P:regulation of proteolysis"/>
    <property type="evidence" value="ECO:0007669"/>
    <property type="project" value="TreeGrafter"/>
</dbReference>
<feature type="region of interest" description="Disordered" evidence="1">
    <location>
        <begin position="238"/>
        <end position="257"/>
    </location>
</feature>
<dbReference type="GO" id="GO:0005543">
    <property type="term" value="F:phospholipid binding"/>
    <property type="evidence" value="ECO:0007669"/>
    <property type="project" value="TreeGrafter"/>
</dbReference>
<dbReference type="EMBL" id="QGMG01001335">
    <property type="protein sequence ID" value="TVY49184.1"/>
    <property type="molecule type" value="Genomic_DNA"/>
</dbReference>
<dbReference type="PANTHER" id="PTHR11362:SF141">
    <property type="entry name" value="PHOSPHATIDYLETHANOLAMINE-BINDING PROTEIN"/>
    <property type="match status" value="1"/>
</dbReference>
<keyword evidence="4" id="KW-1185">Reference proteome</keyword>
<evidence type="ECO:0000313" key="3">
    <source>
        <dbReference type="EMBL" id="TVY49184.1"/>
    </source>
</evidence>
<dbReference type="Proteomes" id="UP000481288">
    <property type="component" value="Unassembled WGS sequence"/>
</dbReference>
<dbReference type="AlphaFoldDB" id="A0A7D8UMK5"/>
<organism evidence="3 4">
    <name type="scientific">Lachnellula cervina</name>
    <dbReference type="NCBI Taxonomy" id="1316786"/>
    <lineage>
        <taxon>Eukaryota</taxon>
        <taxon>Fungi</taxon>
        <taxon>Dikarya</taxon>
        <taxon>Ascomycota</taxon>
        <taxon>Pezizomycotina</taxon>
        <taxon>Leotiomycetes</taxon>
        <taxon>Helotiales</taxon>
        <taxon>Lachnaceae</taxon>
        <taxon>Lachnellula</taxon>
    </lineage>
</organism>
<name>A0A7D8UMK5_9HELO</name>
<dbReference type="PANTHER" id="PTHR11362">
    <property type="entry name" value="PHOSPHATIDYLETHANOLAMINE-BINDING PROTEIN"/>
    <property type="match status" value="1"/>
</dbReference>